<dbReference type="EMBL" id="JACHHT010000001">
    <property type="protein sequence ID" value="MBB6520835.1"/>
    <property type="molecule type" value="Genomic_DNA"/>
</dbReference>
<sequence>MFRSVLFSGFLTIILSLSSHSSFADNISKDEAKQTFWTLMENIQNEDPSYFDFFKADAKITYNMPASYEMPSGNISVSELQEVIQGFWQYSENHSFDTRNPKISVDGKNAEVKAIVYERYTMEGYTFSNKST</sequence>
<name>A0A7X0JRA4_9GAMM</name>
<reference evidence="2 3" key="1">
    <citation type="submission" date="2020-08" db="EMBL/GenBank/DDBJ databases">
        <title>Genomic Encyclopedia of Type Strains, Phase IV (KMG-IV): sequencing the most valuable type-strain genomes for metagenomic binning, comparative biology and taxonomic classification.</title>
        <authorList>
            <person name="Goeker M."/>
        </authorList>
    </citation>
    <scope>NUCLEOTIDE SEQUENCE [LARGE SCALE GENOMIC DNA]</scope>
    <source>
        <strain evidence="2 3">DSM 22368</strain>
    </source>
</reference>
<comment type="caution">
    <text evidence="2">The sequence shown here is derived from an EMBL/GenBank/DDBJ whole genome shotgun (WGS) entry which is preliminary data.</text>
</comment>
<keyword evidence="1" id="KW-0732">Signal</keyword>
<evidence type="ECO:0008006" key="4">
    <source>
        <dbReference type="Google" id="ProtNLM"/>
    </source>
</evidence>
<dbReference type="Proteomes" id="UP000528457">
    <property type="component" value="Unassembled WGS sequence"/>
</dbReference>
<organism evidence="2 3">
    <name type="scientific">Pseudoteredinibacter isoporae</name>
    <dbReference type="NCBI Taxonomy" id="570281"/>
    <lineage>
        <taxon>Bacteria</taxon>
        <taxon>Pseudomonadati</taxon>
        <taxon>Pseudomonadota</taxon>
        <taxon>Gammaproteobacteria</taxon>
        <taxon>Cellvibrionales</taxon>
        <taxon>Cellvibrionaceae</taxon>
        <taxon>Pseudoteredinibacter</taxon>
    </lineage>
</organism>
<keyword evidence="3" id="KW-1185">Reference proteome</keyword>
<protein>
    <recommendedName>
        <fullName evidence="4">Nuclear transport factor 2 family protein</fullName>
    </recommendedName>
</protein>
<evidence type="ECO:0000313" key="2">
    <source>
        <dbReference type="EMBL" id="MBB6520835.1"/>
    </source>
</evidence>
<dbReference type="RefSeq" id="WP_166850131.1">
    <property type="nucleotide sequence ID" value="NZ_JAAONY010000001.1"/>
</dbReference>
<evidence type="ECO:0000313" key="3">
    <source>
        <dbReference type="Proteomes" id="UP000528457"/>
    </source>
</evidence>
<gene>
    <name evidence="2" type="ORF">HNR48_001113</name>
</gene>
<dbReference type="InParanoid" id="A0A7X0JRA4"/>
<feature type="signal peptide" evidence="1">
    <location>
        <begin position="1"/>
        <end position="24"/>
    </location>
</feature>
<accession>A0A7X0JRA4</accession>
<feature type="chain" id="PRO_5031044798" description="Nuclear transport factor 2 family protein" evidence="1">
    <location>
        <begin position="25"/>
        <end position="132"/>
    </location>
</feature>
<proteinExistence type="predicted"/>
<evidence type="ECO:0000256" key="1">
    <source>
        <dbReference type="SAM" id="SignalP"/>
    </source>
</evidence>
<dbReference type="AlphaFoldDB" id="A0A7X0JRA4"/>